<accession>A0A2P2KF84</accession>
<feature type="signal peptide" evidence="1">
    <location>
        <begin position="1"/>
        <end position="23"/>
    </location>
</feature>
<evidence type="ECO:0000256" key="1">
    <source>
        <dbReference type="SAM" id="SignalP"/>
    </source>
</evidence>
<evidence type="ECO:0000313" key="2">
    <source>
        <dbReference type="EMBL" id="MBX04383.1"/>
    </source>
</evidence>
<feature type="chain" id="PRO_5015085020" description="Secreted protein" evidence="1">
    <location>
        <begin position="24"/>
        <end position="83"/>
    </location>
</feature>
<evidence type="ECO:0008006" key="3">
    <source>
        <dbReference type="Google" id="ProtNLM"/>
    </source>
</evidence>
<keyword evidence="1" id="KW-0732">Signal</keyword>
<protein>
    <recommendedName>
        <fullName evidence="3">Secreted protein</fullName>
    </recommendedName>
</protein>
<reference evidence="2" key="1">
    <citation type="submission" date="2018-02" db="EMBL/GenBank/DDBJ databases">
        <title>Rhizophora mucronata_Transcriptome.</title>
        <authorList>
            <person name="Meera S.P."/>
            <person name="Sreeshan A."/>
            <person name="Augustine A."/>
        </authorList>
    </citation>
    <scope>NUCLEOTIDE SEQUENCE</scope>
    <source>
        <tissue evidence="2">Leaf</tissue>
    </source>
</reference>
<organism evidence="2">
    <name type="scientific">Rhizophora mucronata</name>
    <name type="common">Asiatic mangrove</name>
    <dbReference type="NCBI Taxonomy" id="61149"/>
    <lineage>
        <taxon>Eukaryota</taxon>
        <taxon>Viridiplantae</taxon>
        <taxon>Streptophyta</taxon>
        <taxon>Embryophyta</taxon>
        <taxon>Tracheophyta</taxon>
        <taxon>Spermatophyta</taxon>
        <taxon>Magnoliopsida</taxon>
        <taxon>eudicotyledons</taxon>
        <taxon>Gunneridae</taxon>
        <taxon>Pentapetalae</taxon>
        <taxon>rosids</taxon>
        <taxon>fabids</taxon>
        <taxon>Malpighiales</taxon>
        <taxon>Rhizophoraceae</taxon>
        <taxon>Rhizophora</taxon>
    </lineage>
</organism>
<name>A0A2P2KF84_RHIMU</name>
<dbReference type="AlphaFoldDB" id="A0A2P2KF84"/>
<dbReference type="EMBL" id="GGEC01023895">
    <property type="protein sequence ID" value="MBX04379.1"/>
    <property type="molecule type" value="Transcribed_RNA"/>
</dbReference>
<proteinExistence type="predicted"/>
<sequence length="83" mass="9617">MIISNIFTRILFASVFLPSFSSAARKEVTKQQRQCLAWQQACSLLIKQWDISWPFGFHSSDNVSHAWFRGWSTFCTYRLLPGA</sequence>
<dbReference type="EMBL" id="GGEC01023899">
    <property type="protein sequence ID" value="MBX04383.1"/>
    <property type="molecule type" value="Transcribed_RNA"/>
</dbReference>